<accession>A0A1F6T936</accession>
<name>A0A1F6T936_9PROT</name>
<organism evidence="1 2">
    <name type="scientific">Candidatus Muproteobacteria bacterium RBG_16_64_11</name>
    <dbReference type="NCBI Taxonomy" id="1817758"/>
    <lineage>
        <taxon>Bacteria</taxon>
        <taxon>Pseudomonadati</taxon>
        <taxon>Pseudomonadota</taxon>
        <taxon>Candidatus Muproteobacteria</taxon>
    </lineage>
</organism>
<dbReference type="AlphaFoldDB" id="A0A1F6T936"/>
<reference evidence="1 2" key="1">
    <citation type="journal article" date="2016" name="Nat. Commun.">
        <title>Thousands of microbial genomes shed light on interconnected biogeochemical processes in an aquifer system.</title>
        <authorList>
            <person name="Anantharaman K."/>
            <person name="Brown C.T."/>
            <person name="Hug L.A."/>
            <person name="Sharon I."/>
            <person name="Castelle C.J."/>
            <person name="Probst A.J."/>
            <person name="Thomas B.C."/>
            <person name="Singh A."/>
            <person name="Wilkins M.J."/>
            <person name="Karaoz U."/>
            <person name="Brodie E.L."/>
            <person name="Williams K.H."/>
            <person name="Hubbard S.S."/>
            <person name="Banfield J.F."/>
        </authorList>
    </citation>
    <scope>NUCLEOTIDE SEQUENCE [LARGE SCALE GENOMIC DNA]</scope>
</reference>
<proteinExistence type="predicted"/>
<dbReference type="Proteomes" id="UP000177925">
    <property type="component" value="Unassembled WGS sequence"/>
</dbReference>
<gene>
    <name evidence="1" type="ORF">A2150_02005</name>
</gene>
<dbReference type="PROSITE" id="PS51257">
    <property type="entry name" value="PROKAR_LIPOPROTEIN"/>
    <property type="match status" value="1"/>
</dbReference>
<evidence type="ECO:0000313" key="2">
    <source>
        <dbReference type="Proteomes" id="UP000177925"/>
    </source>
</evidence>
<comment type="caution">
    <text evidence="1">The sequence shown here is derived from an EMBL/GenBank/DDBJ whole genome shotgun (WGS) entry which is preliminary data.</text>
</comment>
<dbReference type="STRING" id="1817758.A2150_02005"/>
<protein>
    <submittedName>
        <fullName evidence="1">Uncharacterized protein</fullName>
    </submittedName>
</protein>
<sequence>MSTLPEKSRQIVQAHAALIHAVVMACHNRDLLPQLEPVLAASEASGWRDLVRAIRLIVAGRREASLLNGLDEEDGVIVSAILSGLQDPGTLPDPDTRPEARFAAPGLAHLIHAAGKGDVPALQHLAAMAEQMTRAGGDMARLGAVLHRLTRGERDADTLSTGMGPRGKQLILSLLAEIAQLDAH</sequence>
<dbReference type="EMBL" id="MFSS01000122">
    <property type="protein sequence ID" value="OGI41630.1"/>
    <property type="molecule type" value="Genomic_DNA"/>
</dbReference>
<evidence type="ECO:0000313" key="1">
    <source>
        <dbReference type="EMBL" id="OGI41630.1"/>
    </source>
</evidence>